<evidence type="ECO:0000256" key="3">
    <source>
        <dbReference type="ARBA" id="ARBA00022729"/>
    </source>
</evidence>
<dbReference type="PANTHER" id="PTHR30290:SF9">
    <property type="entry name" value="OLIGOPEPTIDE-BINDING PROTEIN APPA"/>
    <property type="match status" value="1"/>
</dbReference>
<dbReference type="Gene3D" id="3.90.76.10">
    <property type="entry name" value="Dipeptide-binding Protein, Domain 1"/>
    <property type="match status" value="1"/>
</dbReference>
<comment type="similarity">
    <text evidence="1">Belongs to the bacterial solute-binding protein 5 family.</text>
</comment>
<name>A0A5R9H1J8_9BACT</name>
<dbReference type="Gene3D" id="3.10.105.10">
    <property type="entry name" value="Dipeptide-binding Protein, Domain 3"/>
    <property type="match status" value="1"/>
</dbReference>
<protein>
    <submittedName>
        <fullName evidence="5">ABC transporter substrate-binding protein</fullName>
    </submittedName>
</protein>
<dbReference type="SUPFAM" id="SSF53850">
    <property type="entry name" value="Periplasmic binding protein-like II"/>
    <property type="match status" value="1"/>
</dbReference>
<dbReference type="InterPro" id="IPR039424">
    <property type="entry name" value="SBP_5"/>
</dbReference>
<evidence type="ECO:0000313" key="5">
    <source>
        <dbReference type="EMBL" id="TLS72001.1"/>
    </source>
</evidence>
<comment type="caution">
    <text evidence="5">The sequence shown here is derived from an EMBL/GenBank/DDBJ whole genome shotgun (WGS) entry which is preliminary data.</text>
</comment>
<dbReference type="PROSITE" id="PS01040">
    <property type="entry name" value="SBP_BACTERIAL_5"/>
    <property type="match status" value="1"/>
</dbReference>
<dbReference type="Proteomes" id="UP000308001">
    <property type="component" value="Unassembled WGS sequence"/>
</dbReference>
<evidence type="ECO:0000256" key="1">
    <source>
        <dbReference type="ARBA" id="ARBA00005695"/>
    </source>
</evidence>
<organism evidence="5 6">
    <name type="scientific">Aliarcobacter thereius</name>
    <dbReference type="NCBI Taxonomy" id="544718"/>
    <lineage>
        <taxon>Bacteria</taxon>
        <taxon>Pseudomonadati</taxon>
        <taxon>Campylobacterota</taxon>
        <taxon>Epsilonproteobacteria</taxon>
        <taxon>Campylobacterales</taxon>
        <taxon>Arcobacteraceae</taxon>
        <taxon>Aliarcobacter</taxon>
    </lineage>
</organism>
<proteinExistence type="inferred from homology"/>
<dbReference type="GO" id="GO:1904680">
    <property type="term" value="F:peptide transmembrane transporter activity"/>
    <property type="evidence" value="ECO:0007669"/>
    <property type="project" value="TreeGrafter"/>
</dbReference>
<dbReference type="AlphaFoldDB" id="A0A5R9H1J8"/>
<dbReference type="InterPro" id="IPR000914">
    <property type="entry name" value="SBP_5_dom"/>
</dbReference>
<evidence type="ECO:0000313" key="6">
    <source>
        <dbReference type="Proteomes" id="UP000308001"/>
    </source>
</evidence>
<dbReference type="PANTHER" id="PTHR30290">
    <property type="entry name" value="PERIPLASMIC BINDING COMPONENT OF ABC TRANSPORTER"/>
    <property type="match status" value="1"/>
</dbReference>
<reference evidence="5 6" key="1">
    <citation type="submission" date="2019-05" db="EMBL/GenBank/DDBJ databases">
        <title>Arcobacter cibarius and Arcobacter thereius providing challenges in identification an antibiotic susceptibility and Quinolone resistance.</title>
        <authorList>
            <person name="Busch A."/>
            <person name="Hanel I."/>
            <person name="Hotzel H."/>
            <person name="Tomaso H."/>
        </authorList>
    </citation>
    <scope>NUCLEOTIDE SEQUENCE [LARGE SCALE GENOMIC DNA]</scope>
    <source>
        <strain evidence="5 6">17CS1191_2</strain>
    </source>
</reference>
<evidence type="ECO:0000256" key="2">
    <source>
        <dbReference type="ARBA" id="ARBA00022448"/>
    </source>
</evidence>
<dbReference type="EMBL" id="VBUF01000003">
    <property type="protein sequence ID" value="TLS72001.1"/>
    <property type="molecule type" value="Genomic_DNA"/>
</dbReference>
<keyword evidence="2" id="KW-0813">Transport</keyword>
<dbReference type="GO" id="GO:0015833">
    <property type="term" value="P:peptide transport"/>
    <property type="evidence" value="ECO:0007669"/>
    <property type="project" value="TreeGrafter"/>
</dbReference>
<gene>
    <name evidence="5" type="ORF">FE246_06135</name>
</gene>
<dbReference type="Gene3D" id="3.40.190.10">
    <property type="entry name" value="Periplasmic binding protein-like II"/>
    <property type="match status" value="1"/>
</dbReference>
<accession>A0A5R9H1J8</accession>
<keyword evidence="3" id="KW-0732">Signal</keyword>
<dbReference type="Pfam" id="PF00496">
    <property type="entry name" value="SBP_bac_5"/>
    <property type="match status" value="1"/>
</dbReference>
<dbReference type="InterPro" id="IPR023765">
    <property type="entry name" value="SBP_5_CS"/>
</dbReference>
<evidence type="ECO:0000259" key="4">
    <source>
        <dbReference type="Pfam" id="PF00496"/>
    </source>
</evidence>
<feature type="domain" description="Solute-binding protein family 5" evidence="4">
    <location>
        <begin position="80"/>
        <end position="326"/>
    </location>
</feature>
<sequence>MALFRTFFLIYIISISLFSYESFEDKLDFREDTSNQNKASKLHPKSHIKIFLPSLPYSYVAKATNSGLLRTYDNKDGWIYDLAESHERLDDFTYIFTLRDNLKFQDGTDFSVDDVIYNLKFFRNNPYLYTNIDKVDFDIFKLDSKRVKIVLKSKYELFLNDLAAIYFYKKEYIKKYNPVGKYTGTANKIAGAFSMGPYILKDGFAIGDKHTEKLELIANPYYWDKRYPKIKRITVYTQLDVNKAIEDITKNEGKLDFMPIPFNKKFEVILSKYSKLTISKSTDNFIVFFNLINGNKKLKEDRVRVALNQALNQENLLNFVYKNEGRISPFTASINYDIVEQVAKDFKIEEEKIPQEDLKTLLNGLKLNIFTQDRFLFLLKGIEFQLSKYGVEFNYTITRSEKDIYQELLTTSKNENKKDWDLLVWGDDDWYGQNPWSVFFIYKYGSAWSTIPKDEFMQNNINNFFITKTHTKEYKNIVKNILHREREKAYTLRVPSLNNVFALNKELIFKPYRGGVIPLWEMGISINHWSIRDDEKYDKELEKPIKPKRIK</sequence>